<feature type="domain" description="Sema" evidence="9">
    <location>
        <begin position="17"/>
        <end position="473"/>
    </location>
</feature>
<dbReference type="Proteomes" id="UP000693946">
    <property type="component" value="Linkage Group LG9"/>
</dbReference>
<dbReference type="SMART" id="SM00423">
    <property type="entry name" value="PSI"/>
    <property type="match status" value="1"/>
</dbReference>
<keyword evidence="6" id="KW-1133">Transmembrane helix</keyword>
<evidence type="ECO:0000313" key="11">
    <source>
        <dbReference type="Proteomes" id="UP000693946"/>
    </source>
</evidence>
<dbReference type="GO" id="GO:0030215">
    <property type="term" value="F:semaphorin receptor binding"/>
    <property type="evidence" value="ECO:0007669"/>
    <property type="project" value="InterPro"/>
</dbReference>
<reference evidence="10 11" key="1">
    <citation type="journal article" date="2021" name="Sci. Rep.">
        <title>Chromosome anchoring in Senegalese sole (Solea senegalensis) reveals sex-associated markers and genome rearrangements in flatfish.</title>
        <authorList>
            <person name="Guerrero-Cozar I."/>
            <person name="Gomez-Garrido J."/>
            <person name="Berbel C."/>
            <person name="Martinez-Blanch J.F."/>
            <person name="Alioto T."/>
            <person name="Claros M.G."/>
            <person name="Gagnaire P.A."/>
            <person name="Manchado M."/>
        </authorList>
    </citation>
    <scope>NUCLEOTIDE SEQUENCE [LARGE SCALE GENOMIC DNA]</scope>
    <source>
        <strain evidence="10">Sse05_10M</strain>
    </source>
</reference>
<keyword evidence="3" id="KW-0325">Glycoprotein</keyword>
<sequence length="752" mass="82233">MAPSSSLFLLVLLCGHSVSVSVSPRLSFLLNSTQRPLVHFSLHDVTNTTTLLLSNDGSTLYVGARDAVLSLDISQSDVISLRRKVQWRPSEAEIKECSKKGKNEVLDCPNFIRVLQPINATHLYACGSHAYSPRDAFIDSVSLSLVELSSGKGRCPFNPFQRNIAITIDSELFSATTGDFRGVEPQISRHFSTGGRSDVCQDSSVSLLEEPTFITAAADSSQNKLYFFFTEVGTEFSFVEKLQIARVVQVCKDDVGGQRTLQKKWTSFAKAPLLCQSHKQLPFNILQDVFTLPPLEGAADTLFYGVFTSQWSSRPESAVCVFKLQDVRAAFAGSYKKLDMQSHQWSPLLGKHSYLGKCGLGGASDTELEMVRMSFLTRGGVKALAPLLVSSEQSFSRVAAMRTTVVDGKHYSVLFLLTESGFLHKVVLLDQGPRVVEEIQVFSEPQLVKNMVLSSSKGALYVGTSEGVTSVPVATCSIYRSCGQCVLAGDPLCGWSLRGGACVRVDGSSDSVVQDVENRDVENKCAAQRGIGAPPTEVSVLENEVVELCCAKPSNFARLTWTSSLFKLLPQRLFIQSANGSLVFLATAATTAGVYRCEAEEDGHKEVVVSYSMRAAASPRSLRPDDESNRGGDETFEDIATGKPPMRTPPSGDEEDSADEFTADLADATAAIDGDRCRKANDLKESLRKDSQSQRETFEDTRKDKSYYSELLAVSLLFFFCVCVLLLCGALYLWCHRKVEVKVDRLDAVDTS</sequence>
<proteinExistence type="predicted"/>
<dbReference type="PANTHER" id="PTHR11036:SF145">
    <property type="entry name" value="SEMAPHORIN-4A ISOFORM X1-RELATED"/>
    <property type="match status" value="1"/>
</dbReference>
<evidence type="ECO:0000256" key="7">
    <source>
        <dbReference type="SAM" id="SignalP"/>
    </source>
</evidence>
<dbReference type="GO" id="GO:0007411">
    <property type="term" value="P:axon guidance"/>
    <property type="evidence" value="ECO:0007669"/>
    <property type="project" value="TreeGrafter"/>
</dbReference>
<evidence type="ECO:0000256" key="3">
    <source>
        <dbReference type="ARBA" id="ARBA00023180"/>
    </source>
</evidence>
<evidence type="ECO:0000256" key="2">
    <source>
        <dbReference type="ARBA" id="ARBA00023136"/>
    </source>
</evidence>
<feature type="chain" id="PRO_5043921897" evidence="7">
    <location>
        <begin position="22"/>
        <end position="752"/>
    </location>
</feature>
<feature type="region of interest" description="Disordered" evidence="5">
    <location>
        <begin position="615"/>
        <end position="659"/>
    </location>
</feature>
<dbReference type="Pfam" id="PF01437">
    <property type="entry name" value="PSI"/>
    <property type="match status" value="1"/>
</dbReference>
<comment type="caution">
    <text evidence="4">Lacks conserved residue(s) required for the propagation of feature annotation.</text>
</comment>
<keyword evidence="6" id="KW-0812">Transmembrane</keyword>
<comment type="subcellular location">
    <subcellularLocation>
        <location evidence="1">Membrane</location>
    </subcellularLocation>
</comment>
<evidence type="ECO:0000256" key="1">
    <source>
        <dbReference type="ARBA" id="ARBA00004370"/>
    </source>
</evidence>
<accession>A0AAV6PPK4</accession>
<protein>
    <submittedName>
        <fullName evidence="10">Semaphorin-4B-like isoform X1</fullName>
    </submittedName>
</protein>
<dbReference type="FunFam" id="2.130.10.10:FF:000257">
    <property type="entry name" value="semaphorin-4A isoform X2"/>
    <property type="match status" value="1"/>
</dbReference>
<feature type="transmembrane region" description="Helical" evidence="6">
    <location>
        <begin position="711"/>
        <end position="735"/>
    </location>
</feature>
<feature type="signal peptide" evidence="7">
    <location>
        <begin position="1"/>
        <end position="21"/>
    </location>
</feature>
<dbReference type="GO" id="GO:0001755">
    <property type="term" value="P:neural crest cell migration"/>
    <property type="evidence" value="ECO:0007669"/>
    <property type="project" value="TreeGrafter"/>
</dbReference>
<dbReference type="EMBL" id="JAGKHQ010000021">
    <property type="protein sequence ID" value="KAG7474751.1"/>
    <property type="molecule type" value="Genomic_DNA"/>
</dbReference>
<dbReference type="SMART" id="SM00630">
    <property type="entry name" value="Sema"/>
    <property type="match status" value="1"/>
</dbReference>
<evidence type="ECO:0000256" key="5">
    <source>
        <dbReference type="SAM" id="MobiDB-lite"/>
    </source>
</evidence>
<evidence type="ECO:0000256" key="6">
    <source>
        <dbReference type="SAM" id="Phobius"/>
    </source>
</evidence>
<dbReference type="InterPro" id="IPR001627">
    <property type="entry name" value="Semap_dom"/>
</dbReference>
<comment type="caution">
    <text evidence="10">The sequence shown here is derived from an EMBL/GenBank/DDBJ whole genome shotgun (WGS) entry which is preliminary data.</text>
</comment>
<dbReference type="GO" id="GO:0045499">
    <property type="term" value="F:chemorepellent activity"/>
    <property type="evidence" value="ECO:0007669"/>
    <property type="project" value="TreeGrafter"/>
</dbReference>
<evidence type="ECO:0000313" key="10">
    <source>
        <dbReference type="EMBL" id="KAG7474751.1"/>
    </source>
</evidence>
<keyword evidence="7" id="KW-0732">Signal</keyword>
<dbReference type="InterPro" id="IPR016201">
    <property type="entry name" value="PSI"/>
</dbReference>
<dbReference type="PANTHER" id="PTHR11036">
    <property type="entry name" value="SEMAPHORIN"/>
    <property type="match status" value="1"/>
</dbReference>
<feature type="compositionally biased region" description="Basic and acidic residues" evidence="5">
    <location>
        <begin position="622"/>
        <end position="633"/>
    </location>
</feature>
<dbReference type="AlphaFoldDB" id="A0AAV6PPK4"/>
<dbReference type="InterPro" id="IPR007110">
    <property type="entry name" value="Ig-like_dom"/>
</dbReference>
<dbReference type="GO" id="GO:0005886">
    <property type="term" value="C:plasma membrane"/>
    <property type="evidence" value="ECO:0007669"/>
    <property type="project" value="TreeGrafter"/>
</dbReference>
<evidence type="ECO:0000259" key="9">
    <source>
        <dbReference type="PROSITE" id="PS51004"/>
    </source>
</evidence>
<dbReference type="PROSITE" id="PS51004">
    <property type="entry name" value="SEMA"/>
    <property type="match status" value="1"/>
</dbReference>
<dbReference type="InterPro" id="IPR002165">
    <property type="entry name" value="Plexin_repeat"/>
</dbReference>
<dbReference type="InterPro" id="IPR027231">
    <property type="entry name" value="Semaphorin"/>
</dbReference>
<dbReference type="GO" id="GO:0030335">
    <property type="term" value="P:positive regulation of cell migration"/>
    <property type="evidence" value="ECO:0007669"/>
    <property type="project" value="TreeGrafter"/>
</dbReference>
<evidence type="ECO:0000256" key="4">
    <source>
        <dbReference type="PROSITE-ProRule" id="PRU00352"/>
    </source>
</evidence>
<dbReference type="GO" id="GO:0071526">
    <property type="term" value="P:semaphorin-plexin signaling pathway"/>
    <property type="evidence" value="ECO:0007669"/>
    <property type="project" value="TreeGrafter"/>
</dbReference>
<organism evidence="10 11">
    <name type="scientific">Solea senegalensis</name>
    <name type="common">Senegalese sole</name>
    <dbReference type="NCBI Taxonomy" id="28829"/>
    <lineage>
        <taxon>Eukaryota</taxon>
        <taxon>Metazoa</taxon>
        <taxon>Chordata</taxon>
        <taxon>Craniata</taxon>
        <taxon>Vertebrata</taxon>
        <taxon>Euteleostomi</taxon>
        <taxon>Actinopterygii</taxon>
        <taxon>Neopterygii</taxon>
        <taxon>Teleostei</taxon>
        <taxon>Neoteleostei</taxon>
        <taxon>Acanthomorphata</taxon>
        <taxon>Carangaria</taxon>
        <taxon>Pleuronectiformes</taxon>
        <taxon>Pleuronectoidei</taxon>
        <taxon>Soleidae</taxon>
        <taxon>Solea</taxon>
    </lineage>
</organism>
<gene>
    <name evidence="10" type="ORF">JOB18_016177</name>
</gene>
<name>A0AAV6PPK4_SOLSE</name>
<dbReference type="Pfam" id="PF01403">
    <property type="entry name" value="Sema"/>
    <property type="match status" value="1"/>
</dbReference>
<feature type="domain" description="Ig-like" evidence="8">
    <location>
        <begin position="528"/>
        <end position="610"/>
    </location>
</feature>
<dbReference type="PROSITE" id="PS50835">
    <property type="entry name" value="IG_LIKE"/>
    <property type="match status" value="1"/>
</dbReference>
<keyword evidence="2 6" id="KW-0472">Membrane</keyword>
<evidence type="ECO:0000259" key="8">
    <source>
        <dbReference type="PROSITE" id="PS50835"/>
    </source>
</evidence>
<keyword evidence="11" id="KW-1185">Reference proteome</keyword>